<dbReference type="Gramene" id="mRNA:HanXRQr2_Chr09g0390031">
    <property type="protein sequence ID" value="mRNA:HanXRQr2_Chr09g0390031"/>
    <property type="gene ID" value="HanXRQr2_Chr09g0390031"/>
</dbReference>
<keyword evidence="3" id="KW-1185">Reference proteome</keyword>
<dbReference type="AlphaFoldDB" id="A0A9K3I6G1"/>
<dbReference type="EMBL" id="MNCJ02000324">
    <property type="protein sequence ID" value="KAF5791027.1"/>
    <property type="molecule type" value="Genomic_DNA"/>
</dbReference>
<name>A0A9K3I6G1_HELAN</name>
<sequence>MQSQRDAIVRLSGEKTTLAEEAQQARVASEKKDKEYVARIDKLEVLAQQKSAECEDAQRLLAEKAAEVQAAELLAEETSADTRWLLSLADRILNSIELATYMLELGRAGYNSGRKFGFAEGKSAVINKEKDYHFELYKEDCDGAYAAKRKEFSTLEFAVVRAAQKLSRKPDGVALLKKALGEDSDAAGGSGPNQT</sequence>
<evidence type="ECO:0000256" key="1">
    <source>
        <dbReference type="SAM" id="Coils"/>
    </source>
</evidence>
<evidence type="ECO:0000313" key="2">
    <source>
        <dbReference type="EMBL" id="KAF5791027.1"/>
    </source>
</evidence>
<keyword evidence="1" id="KW-0175">Coiled coil</keyword>
<dbReference type="Proteomes" id="UP000215914">
    <property type="component" value="Unassembled WGS sequence"/>
</dbReference>
<evidence type="ECO:0000313" key="3">
    <source>
        <dbReference type="Proteomes" id="UP000215914"/>
    </source>
</evidence>
<gene>
    <name evidence="2" type="ORF">HanXRQr2_Chr09g0390031</name>
</gene>
<protein>
    <submittedName>
        <fullName evidence="2">Uncharacterized protein</fullName>
    </submittedName>
</protein>
<organism evidence="2 3">
    <name type="scientific">Helianthus annuus</name>
    <name type="common">Common sunflower</name>
    <dbReference type="NCBI Taxonomy" id="4232"/>
    <lineage>
        <taxon>Eukaryota</taxon>
        <taxon>Viridiplantae</taxon>
        <taxon>Streptophyta</taxon>
        <taxon>Embryophyta</taxon>
        <taxon>Tracheophyta</taxon>
        <taxon>Spermatophyta</taxon>
        <taxon>Magnoliopsida</taxon>
        <taxon>eudicotyledons</taxon>
        <taxon>Gunneridae</taxon>
        <taxon>Pentapetalae</taxon>
        <taxon>asterids</taxon>
        <taxon>campanulids</taxon>
        <taxon>Asterales</taxon>
        <taxon>Asteraceae</taxon>
        <taxon>Asteroideae</taxon>
        <taxon>Heliantheae alliance</taxon>
        <taxon>Heliantheae</taxon>
        <taxon>Helianthus</taxon>
    </lineage>
</organism>
<comment type="caution">
    <text evidence="2">The sequence shown here is derived from an EMBL/GenBank/DDBJ whole genome shotgun (WGS) entry which is preliminary data.</text>
</comment>
<accession>A0A9K3I6G1</accession>
<feature type="coiled-coil region" evidence="1">
    <location>
        <begin position="40"/>
        <end position="74"/>
    </location>
</feature>
<reference evidence="2" key="1">
    <citation type="journal article" date="2017" name="Nature">
        <title>The sunflower genome provides insights into oil metabolism, flowering and Asterid evolution.</title>
        <authorList>
            <person name="Badouin H."/>
            <person name="Gouzy J."/>
            <person name="Grassa C.J."/>
            <person name="Murat F."/>
            <person name="Staton S.E."/>
            <person name="Cottret L."/>
            <person name="Lelandais-Briere C."/>
            <person name="Owens G.L."/>
            <person name="Carrere S."/>
            <person name="Mayjonade B."/>
            <person name="Legrand L."/>
            <person name="Gill N."/>
            <person name="Kane N.C."/>
            <person name="Bowers J.E."/>
            <person name="Hubner S."/>
            <person name="Bellec A."/>
            <person name="Berard A."/>
            <person name="Berges H."/>
            <person name="Blanchet N."/>
            <person name="Boniface M.C."/>
            <person name="Brunel D."/>
            <person name="Catrice O."/>
            <person name="Chaidir N."/>
            <person name="Claudel C."/>
            <person name="Donnadieu C."/>
            <person name="Faraut T."/>
            <person name="Fievet G."/>
            <person name="Helmstetter N."/>
            <person name="King M."/>
            <person name="Knapp S.J."/>
            <person name="Lai Z."/>
            <person name="Le Paslier M.C."/>
            <person name="Lippi Y."/>
            <person name="Lorenzon L."/>
            <person name="Mandel J.R."/>
            <person name="Marage G."/>
            <person name="Marchand G."/>
            <person name="Marquand E."/>
            <person name="Bret-Mestries E."/>
            <person name="Morien E."/>
            <person name="Nambeesan S."/>
            <person name="Nguyen T."/>
            <person name="Pegot-Espagnet P."/>
            <person name="Pouilly N."/>
            <person name="Raftis F."/>
            <person name="Sallet E."/>
            <person name="Schiex T."/>
            <person name="Thomas J."/>
            <person name="Vandecasteele C."/>
            <person name="Vares D."/>
            <person name="Vear F."/>
            <person name="Vautrin S."/>
            <person name="Crespi M."/>
            <person name="Mangin B."/>
            <person name="Burke J.M."/>
            <person name="Salse J."/>
            <person name="Munos S."/>
            <person name="Vincourt P."/>
            <person name="Rieseberg L.H."/>
            <person name="Langlade N.B."/>
        </authorList>
    </citation>
    <scope>NUCLEOTIDE SEQUENCE</scope>
    <source>
        <tissue evidence="2">Leaves</tissue>
    </source>
</reference>
<proteinExistence type="predicted"/>
<reference evidence="2" key="2">
    <citation type="submission" date="2020-06" db="EMBL/GenBank/DDBJ databases">
        <title>Helianthus annuus Genome sequencing and assembly Release 2.</title>
        <authorList>
            <person name="Gouzy J."/>
            <person name="Langlade N."/>
            <person name="Munos S."/>
        </authorList>
    </citation>
    <scope>NUCLEOTIDE SEQUENCE</scope>
    <source>
        <tissue evidence="2">Leaves</tissue>
    </source>
</reference>